<keyword evidence="14" id="KW-1185">Reference proteome</keyword>
<evidence type="ECO:0000256" key="9">
    <source>
        <dbReference type="ARBA" id="ARBA00023134"/>
    </source>
</evidence>
<keyword evidence="4 10" id="KW-0699">rRNA-binding</keyword>
<organism evidence="13 14">
    <name type="scientific">Megasphaera vaginalis</name>
    <name type="common">ex Srinivasan et al. 2021</name>
    <dbReference type="NCBI Taxonomy" id="1111454"/>
    <lineage>
        <taxon>Bacteria</taxon>
        <taxon>Bacillati</taxon>
        <taxon>Bacillota</taxon>
        <taxon>Negativicutes</taxon>
        <taxon>Veillonellales</taxon>
        <taxon>Veillonellaceae</taxon>
        <taxon>Megasphaera</taxon>
    </lineage>
</organism>
<comment type="function">
    <text evidence="10">One of several proteins that assist in the late maturation steps of the functional core of the 30S ribosomal subunit. Helps release RbfA from mature subunits. May play a role in the assembly of ribosomal proteins into the subunit. Circularly permuted GTPase that catalyzes slow GTP hydrolysis, GTPase activity is stimulated by the 30S ribosomal subunit.</text>
</comment>
<dbReference type="NCBIfam" id="TIGR00157">
    <property type="entry name" value="ribosome small subunit-dependent GTPase A"/>
    <property type="match status" value="1"/>
</dbReference>
<dbReference type="Gene3D" id="3.40.50.300">
    <property type="entry name" value="P-loop containing nucleotide triphosphate hydrolases"/>
    <property type="match status" value="1"/>
</dbReference>
<dbReference type="PANTHER" id="PTHR32120:SF11">
    <property type="entry name" value="SMALL RIBOSOMAL SUBUNIT BIOGENESIS GTPASE RSGA 1, MITOCHONDRIAL-RELATED"/>
    <property type="match status" value="1"/>
</dbReference>
<evidence type="ECO:0000256" key="1">
    <source>
        <dbReference type="ARBA" id="ARBA00022490"/>
    </source>
</evidence>
<dbReference type="Pfam" id="PF03193">
    <property type="entry name" value="RsgA_GTPase"/>
    <property type="match status" value="1"/>
</dbReference>
<dbReference type="AlphaFoldDB" id="U7ULG8"/>
<dbReference type="Gene3D" id="2.40.50.140">
    <property type="entry name" value="Nucleic acid-binding proteins"/>
    <property type="match status" value="1"/>
</dbReference>
<evidence type="ECO:0000259" key="12">
    <source>
        <dbReference type="PROSITE" id="PS51721"/>
    </source>
</evidence>
<reference evidence="13 14" key="1">
    <citation type="submission" date="2013-09" db="EMBL/GenBank/DDBJ databases">
        <authorList>
            <person name="Durkin A.S."/>
            <person name="Haft D.R."/>
            <person name="McCorrison J."/>
            <person name="Torralba M."/>
            <person name="Gillis M."/>
            <person name="Haft D.H."/>
            <person name="Methe B."/>
            <person name="Sutton G."/>
            <person name="Nelson K.E."/>
        </authorList>
    </citation>
    <scope>NUCLEOTIDE SEQUENCE [LARGE SCALE GENOMIC DNA]</scope>
    <source>
        <strain evidence="13 14">BV3C16-1</strain>
    </source>
</reference>
<dbReference type="RefSeq" id="WP_023053481.1">
    <property type="nucleotide sequence ID" value="NZ_AWXA01000025.1"/>
</dbReference>
<evidence type="ECO:0000313" key="13">
    <source>
        <dbReference type="EMBL" id="ERT60267.1"/>
    </source>
</evidence>
<dbReference type="eggNOG" id="COG1162">
    <property type="taxonomic scope" value="Bacteria"/>
</dbReference>
<dbReference type="InterPro" id="IPR004881">
    <property type="entry name" value="Ribosome_biogen_GTPase_RsgA"/>
</dbReference>
<dbReference type="PROSITE" id="PS50936">
    <property type="entry name" value="ENGC_GTPASE"/>
    <property type="match status" value="1"/>
</dbReference>
<dbReference type="InterPro" id="IPR012340">
    <property type="entry name" value="NA-bd_OB-fold"/>
</dbReference>
<comment type="similarity">
    <text evidence="10">Belongs to the TRAFAC class YlqF/YawG GTPase family. RsgA subfamily.</text>
</comment>
<evidence type="ECO:0000256" key="4">
    <source>
        <dbReference type="ARBA" id="ARBA00022730"/>
    </source>
</evidence>
<dbReference type="EC" id="3.6.1.-" evidence="10"/>
<feature type="binding site" evidence="10">
    <location>
        <position position="241"/>
    </location>
    <ligand>
        <name>Zn(2+)</name>
        <dbReference type="ChEBI" id="CHEBI:29105"/>
    </ligand>
</feature>
<feature type="domain" description="EngC GTPase" evidence="11">
    <location>
        <begin position="69"/>
        <end position="215"/>
    </location>
</feature>
<feature type="binding site" evidence="10">
    <location>
        <position position="246"/>
    </location>
    <ligand>
        <name>Zn(2+)</name>
        <dbReference type="ChEBI" id="CHEBI:29105"/>
    </ligand>
</feature>
<keyword evidence="2 10" id="KW-0690">Ribosome biogenesis</keyword>
<gene>
    <name evidence="10 13" type="primary">rsgA</name>
    <name evidence="13" type="ORF">HMPREF1250_0995</name>
</gene>
<evidence type="ECO:0000256" key="3">
    <source>
        <dbReference type="ARBA" id="ARBA00022723"/>
    </source>
</evidence>
<keyword evidence="1 10" id="KW-0963">Cytoplasm</keyword>
<dbReference type="GO" id="GO:0005525">
    <property type="term" value="F:GTP binding"/>
    <property type="evidence" value="ECO:0007669"/>
    <property type="project" value="UniProtKB-UniRule"/>
</dbReference>
<evidence type="ECO:0000256" key="10">
    <source>
        <dbReference type="HAMAP-Rule" id="MF_01820"/>
    </source>
</evidence>
<keyword evidence="8 10" id="KW-0694">RNA-binding</keyword>
<dbReference type="InterPro" id="IPR027417">
    <property type="entry name" value="P-loop_NTPase"/>
</dbReference>
<dbReference type="STRING" id="1111454.HMPREF1250_0995"/>
<evidence type="ECO:0000256" key="7">
    <source>
        <dbReference type="ARBA" id="ARBA00022833"/>
    </source>
</evidence>
<evidence type="ECO:0000313" key="14">
    <source>
        <dbReference type="Proteomes" id="UP000017090"/>
    </source>
</evidence>
<evidence type="ECO:0000256" key="8">
    <source>
        <dbReference type="ARBA" id="ARBA00022884"/>
    </source>
</evidence>
<protein>
    <recommendedName>
        <fullName evidence="10">Small ribosomal subunit biogenesis GTPase RsgA</fullName>
        <ecNumber evidence="10">3.6.1.-</ecNumber>
    </recommendedName>
</protein>
<sequence>MTTGRVIKNYNGYYYVRCGGGLTECRRRGRMKAKVVVGDIVEITELGNGKGVVEAVLPRRNALRRPAVANIDQMVIIMAARSPDPNRFLVDKMLMTCEYDHIHPKLCFNKCDLDRQQAERYAAFYRKCGYEVYLASAHSGEGLAALRAILPRQMTAFAGPSGVGKSSLLARLLGRSDLSVGAVSEKIGRGRHTTRHSEIMELSPDTFVVDTPGFSALDFEHLAETEVIGLFPDLAAYAGQCRFSSCRHLTEPDCSVKAALADGLIQPERYETYCKIMTSLKERK</sequence>
<dbReference type="CDD" id="cd04466">
    <property type="entry name" value="S1_YloQ_GTPase"/>
    <property type="match status" value="1"/>
</dbReference>
<comment type="caution">
    <text evidence="13">The sequence shown here is derived from an EMBL/GenBank/DDBJ whole genome shotgun (WGS) entry which is preliminary data.</text>
</comment>
<evidence type="ECO:0000256" key="2">
    <source>
        <dbReference type="ARBA" id="ARBA00022517"/>
    </source>
</evidence>
<name>U7ULG8_9FIRM</name>
<comment type="cofactor">
    <cofactor evidence="10">
        <name>Zn(2+)</name>
        <dbReference type="ChEBI" id="CHEBI:29105"/>
    </cofactor>
    <text evidence="10">Binds 1 zinc ion per subunit.</text>
</comment>
<dbReference type="GO" id="GO:0019843">
    <property type="term" value="F:rRNA binding"/>
    <property type="evidence" value="ECO:0007669"/>
    <property type="project" value="UniProtKB-KW"/>
</dbReference>
<evidence type="ECO:0000256" key="6">
    <source>
        <dbReference type="ARBA" id="ARBA00022801"/>
    </source>
</evidence>
<dbReference type="GO" id="GO:0042274">
    <property type="term" value="P:ribosomal small subunit biogenesis"/>
    <property type="evidence" value="ECO:0007669"/>
    <property type="project" value="UniProtKB-UniRule"/>
</dbReference>
<dbReference type="PANTHER" id="PTHR32120">
    <property type="entry name" value="SMALL RIBOSOMAL SUBUNIT BIOGENESIS GTPASE RSGA"/>
    <property type="match status" value="1"/>
</dbReference>
<dbReference type="HAMAP" id="MF_01820">
    <property type="entry name" value="GTPase_RsgA"/>
    <property type="match status" value="1"/>
</dbReference>
<feature type="binding site" evidence="10">
    <location>
        <begin position="109"/>
        <end position="112"/>
    </location>
    <ligand>
        <name>GTP</name>
        <dbReference type="ChEBI" id="CHEBI:37565"/>
    </ligand>
</feature>
<dbReference type="SUPFAM" id="SSF52540">
    <property type="entry name" value="P-loop containing nucleoside triphosphate hydrolases"/>
    <property type="match status" value="1"/>
</dbReference>
<feature type="binding site" evidence="10">
    <location>
        <position position="254"/>
    </location>
    <ligand>
        <name>Zn(2+)</name>
        <dbReference type="ChEBI" id="CHEBI:29105"/>
    </ligand>
</feature>
<dbReference type="InterPro" id="IPR030378">
    <property type="entry name" value="G_CP_dom"/>
</dbReference>
<accession>U7ULG8</accession>
<keyword evidence="9 10" id="KW-0342">GTP-binding</keyword>
<dbReference type="GO" id="GO:0005737">
    <property type="term" value="C:cytoplasm"/>
    <property type="evidence" value="ECO:0007669"/>
    <property type="project" value="UniProtKB-SubCell"/>
</dbReference>
<dbReference type="InterPro" id="IPR031944">
    <property type="entry name" value="RsgA_N"/>
</dbReference>
<keyword evidence="6 10" id="KW-0378">Hydrolase</keyword>
<feature type="binding site" evidence="10">
    <location>
        <position position="248"/>
    </location>
    <ligand>
        <name>Zn(2+)</name>
        <dbReference type="ChEBI" id="CHEBI:29105"/>
    </ligand>
</feature>
<dbReference type="OrthoDB" id="9809485at2"/>
<keyword evidence="3 10" id="KW-0479">Metal-binding</keyword>
<comment type="subcellular location">
    <subcellularLocation>
        <location evidence="10">Cytoplasm</location>
    </subcellularLocation>
</comment>
<evidence type="ECO:0000256" key="5">
    <source>
        <dbReference type="ARBA" id="ARBA00022741"/>
    </source>
</evidence>
<dbReference type="InterPro" id="IPR010914">
    <property type="entry name" value="RsgA_GTPase_dom"/>
</dbReference>
<evidence type="ECO:0000259" key="11">
    <source>
        <dbReference type="PROSITE" id="PS50936"/>
    </source>
</evidence>
<feature type="domain" description="CP-type G" evidence="12">
    <location>
        <begin position="60"/>
        <end position="217"/>
    </location>
</feature>
<dbReference type="CDD" id="cd01854">
    <property type="entry name" value="YjeQ_EngC"/>
    <property type="match status" value="1"/>
</dbReference>
<keyword evidence="7 10" id="KW-0862">Zinc</keyword>
<dbReference type="GO" id="GO:0046872">
    <property type="term" value="F:metal ion binding"/>
    <property type="evidence" value="ECO:0007669"/>
    <property type="project" value="UniProtKB-KW"/>
</dbReference>
<dbReference type="PATRIC" id="fig|1111454.3.peg.978"/>
<keyword evidence="5 10" id="KW-0547">Nucleotide-binding</keyword>
<dbReference type="GO" id="GO:0003924">
    <property type="term" value="F:GTPase activity"/>
    <property type="evidence" value="ECO:0007669"/>
    <property type="project" value="UniProtKB-UniRule"/>
</dbReference>
<dbReference type="Pfam" id="PF16745">
    <property type="entry name" value="RsgA_N"/>
    <property type="match status" value="1"/>
</dbReference>
<proteinExistence type="inferred from homology"/>
<feature type="binding site" evidence="10">
    <location>
        <begin position="159"/>
        <end position="167"/>
    </location>
    <ligand>
        <name>GTP</name>
        <dbReference type="ChEBI" id="CHEBI:37565"/>
    </ligand>
</feature>
<dbReference type="PROSITE" id="PS51721">
    <property type="entry name" value="G_CP"/>
    <property type="match status" value="1"/>
</dbReference>
<dbReference type="EMBL" id="AWXA01000025">
    <property type="protein sequence ID" value="ERT60267.1"/>
    <property type="molecule type" value="Genomic_DNA"/>
</dbReference>
<dbReference type="Gene3D" id="1.10.40.50">
    <property type="entry name" value="Probable gtpase engc, domain 3"/>
    <property type="match status" value="1"/>
</dbReference>
<dbReference type="SUPFAM" id="SSF50249">
    <property type="entry name" value="Nucleic acid-binding proteins"/>
    <property type="match status" value="1"/>
</dbReference>
<dbReference type="Proteomes" id="UP000017090">
    <property type="component" value="Unassembled WGS sequence"/>
</dbReference>
<comment type="subunit">
    <text evidence="10">Monomer. Associates with 30S ribosomal subunit, binds 16S rRNA.</text>
</comment>